<dbReference type="GO" id="GO:0000785">
    <property type="term" value="C:chromatin"/>
    <property type="evidence" value="ECO:0007669"/>
    <property type="project" value="TreeGrafter"/>
</dbReference>
<dbReference type="InterPro" id="IPR035979">
    <property type="entry name" value="RBD_domain_sf"/>
</dbReference>
<dbReference type="PANTHER" id="PTHR48033:SF9">
    <property type="entry name" value="TAR DNA-BINDING PROTEIN 43"/>
    <property type="match status" value="1"/>
</dbReference>
<dbReference type="GO" id="GO:0010468">
    <property type="term" value="P:regulation of gene expression"/>
    <property type="evidence" value="ECO:0007669"/>
    <property type="project" value="TreeGrafter"/>
</dbReference>
<dbReference type="GO" id="GO:0003723">
    <property type="term" value="F:RNA binding"/>
    <property type="evidence" value="ECO:0007669"/>
    <property type="project" value="TreeGrafter"/>
</dbReference>
<dbReference type="SUPFAM" id="SSF54928">
    <property type="entry name" value="RNA-binding domain, RBD"/>
    <property type="match status" value="1"/>
</dbReference>
<protein>
    <submittedName>
        <fullName evidence="3">RRM domain-containing protein</fullName>
    </submittedName>
</protein>
<name>A0A0M3JFN5_ANISI</name>
<dbReference type="AlphaFoldDB" id="A0A0M3JFN5"/>
<dbReference type="InterPro" id="IPR012677">
    <property type="entry name" value="Nucleotide-bd_a/b_plait_sf"/>
</dbReference>
<reference evidence="3" key="1">
    <citation type="submission" date="2017-02" db="UniProtKB">
        <authorList>
            <consortium name="WormBaseParasite"/>
        </authorList>
    </citation>
    <scope>IDENTIFICATION</scope>
</reference>
<keyword evidence="2" id="KW-0539">Nucleus</keyword>
<dbReference type="PANTHER" id="PTHR48033">
    <property type="entry name" value="RNA-BINDING (RRM/RBD/RNP MOTIFS) FAMILY PROTEIN"/>
    <property type="match status" value="1"/>
</dbReference>
<dbReference type="GO" id="GO:0005654">
    <property type="term" value="C:nucleoplasm"/>
    <property type="evidence" value="ECO:0007669"/>
    <property type="project" value="TreeGrafter"/>
</dbReference>
<evidence type="ECO:0000313" key="3">
    <source>
        <dbReference type="WBParaSite" id="ASIM_0000643901-mRNA-1"/>
    </source>
</evidence>
<evidence type="ECO:0000256" key="1">
    <source>
        <dbReference type="ARBA" id="ARBA00004123"/>
    </source>
</evidence>
<accession>A0A0M3JFN5</accession>
<sequence>LDRITGKSKGYGFIKMSTLEEQQKVLDTGHLIDGRVIEVRIPIRTQDPEAKKTRADVLSTKIHVGRVPDDFTLQDLYKGFSEKAQEMSPHARVGAVIILFVFFV</sequence>
<dbReference type="WBParaSite" id="ASIM_0000643901-mRNA-1">
    <property type="protein sequence ID" value="ASIM_0000643901-mRNA-1"/>
    <property type="gene ID" value="ASIM_0000643901"/>
</dbReference>
<proteinExistence type="predicted"/>
<dbReference type="Gene3D" id="3.30.70.330">
    <property type="match status" value="1"/>
</dbReference>
<organism evidence="3">
    <name type="scientific">Anisakis simplex</name>
    <name type="common">Herring worm</name>
    <dbReference type="NCBI Taxonomy" id="6269"/>
    <lineage>
        <taxon>Eukaryota</taxon>
        <taxon>Metazoa</taxon>
        <taxon>Ecdysozoa</taxon>
        <taxon>Nematoda</taxon>
        <taxon>Chromadorea</taxon>
        <taxon>Rhabditida</taxon>
        <taxon>Spirurina</taxon>
        <taxon>Ascaridomorpha</taxon>
        <taxon>Ascaridoidea</taxon>
        <taxon>Anisakidae</taxon>
        <taxon>Anisakis</taxon>
        <taxon>Anisakis simplex complex</taxon>
    </lineage>
</organism>
<evidence type="ECO:0000256" key="2">
    <source>
        <dbReference type="ARBA" id="ARBA00023242"/>
    </source>
</evidence>
<comment type="subcellular location">
    <subcellularLocation>
        <location evidence="1">Nucleus</location>
    </subcellularLocation>
</comment>